<feature type="domain" description="MrpA C-terminal/MbhD" evidence="15">
    <location>
        <begin position="596"/>
        <end position="661"/>
    </location>
</feature>
<feature type="transmembrane region" description="Helical" evidence="11">
    <location>
        <begin position="638"/>
        <end position="660"/>
    </location>
</feature>
<feature type="transmembrane region" description="Helical" evidence="11">
    <location>
        <begin position="613"/>
        <end position="632"/>
    </location>
</feature>
<dbReference type="Pfam" id="PF20501">
    <property type="entry name" value="MbhE"/>
    <property type="match status" value="1"/>
</dbReference>
<comment type="subcellular location">
    <subcellularLocation>
        <location evidence="1">Cell membrane</location>
        <topology evidence="1">Multi-pass membrane protein</topology>
    </subcellularLocation>
    <subcellularLocation>
        <location evidence="9">Membrane</location>
        <topology evidence="9">Multi-pass membrane protein</topology>
    </subcellularLocation>
</comment>
<keyword evidence="6 11" id="KW-1133">Transmembrane helix</keyword>
<dbReference type="PANTHER" id="PTHR43373">
    <property type="entry name" value="NA(+)/H(+) ANTIPORTER SUBUNIT"/>
    <property type="match status" value="1"/>
</dbReference>
<feature type="transmembrane region" description="Helical" evidence="11">
    <location>
        <begin position="197"/>
        <end position="215"/>
    </location>
</feature>
<protein>
    <submittedName>
        <fullName evidence="17">NADH dehydrogenase (Quinone)</fullName>
        <ecNumber evidence="17">1.6.99.5</ecNumber>
    </submittedName>
</protein>
<feature type="transmembrane region" description="Helical" evidence="11">
    <location>
        <begin position="837"/>
        <end position="857"/>
    </location>
</feature>
<feature type="transmembrane region" description="Helical" evidence="11">
    <location>
        <begin position="291"/>
        <end position="313"/>
    </location>
</feature>
<evidence type="ECO:0000256" key="5">
    <source>
        <dbReference type="ARBA" id="ARBA00022692"/>
    </source>
</evidence>
<evidence type="ECO:0000256" key="8">
    <source>
        <dbReference type="ARBA" id="ARBA00023136"/>
    </source>
</evidence>
<feature type="transmembrane region" description="Helical" evidence="11">
    <location>
        <begin position="589"/>
        <end position="606"/>
    </location>
</feature>
<dbReference type="EC" id="1.6.99.5" evidence="17"/>
<gene>
    <name evidence="17" type="ordered locus">Jden_1913</name>
</gene>
<keyword evidence="5 9" id="KW-0812">Transmembrane</keyword>
<feature type="transmembrane region" description="Helical" evidence="11">
    <location>
        <begin position="319"/>
        <end position="339"/>
    </location>
</feature>
<evidence type="ECO:0000256" key="10">
    <source>
        <dbReference type="SAM" id="MobiDB-lite"/>
    </source>
</evidence>
<dbReference type="GO" id="GO:0016491">
    <property type="term" value="F:oxidoreductase activity"/>
    <property type="evidence" value="ECO:0007669"/>
    <property type="project" value="UniProtKB-KW"/>
</dbReference>
<dbReference type="Proteomes" id="UP000000628">
    <property type="component" value="Chromosome"/>
</dbReference>
<evidence type="ECO:0000259" key="16">
    <source>
        <dbReference type="Pfam" id="PF20501"/>
    </source>
</evidence>
<dbReference type="InterPro" id="IPR042106">
    <property type="entry name" value="Nuo/plastoQ_OxRdtase_6_NuoJ"/>
</dbReference>
<accession>C7QZZ8</accession>
<feature type="transmembrane region" description="Helical" evidence="11">
    <location>
        <begin position="73"/>
        <end position="93"/>
    </location>
</feature>
<keyword evidence="3" id="KW-0050">Antiport</keyword>
<feature type="transmembrane region" description="Helical" evidence="11">
    <location>
        <begin position="877"/>
        <end position="899"/>
    </location>
</feature>
<evidence type="ECO:0000259" key="15">
    <source>
        <dbReference type="Pfam" id="PF13244"/>
    </source>
</evidence>
<dbReference type="InterPro" id="IPR007182">
    <property type="entry name" value="MnhB"/>
</dbReference>
<evidence type="ECO:0000256" key="2">
    <source>
        <dbReference type="ARBA" id="ARBA00022448"/>
    </source>
</evidence>
<dbReference type="AlphaFoldDB" id="C7QZZ8"/>
<feature type="transmembrane region" description="Helical" evidence="11">
    <location>
        <begin position="805"/>
        <end position="825"/>
    </location>
</feature>
<feature type="transmembrane region" description="Helical" evidence="11">
    <location>
        <begin position="441"/>
        <end position="464"/>
    </location>
</feature>
<keyword evidence="17" id="KW-0560">Oxidoreductase</keyword>
<dbReference type="Pfam" id="PF00361">
    <property type="entry name" value="Proton_antipo_M"/>
    <property type="match status" value="1"/>
</dbReference>
<feature type="transmembrane region" description="Helical" evidence="11">
    <location>
        <begin position="262"/>
        <end position="284"/>
    </location>
</feature>
<dbReference type="Pfam" id="PF13244">
    <property type="entry name" value="MbhD"/>
    <property type="match status" value="1"/>
</dbReference>
<dbReference type="InterPro" id="IPR001516">
    <property type="entry name" value="Proton_antipo_N"/>
</dbReference>
<dbReference type="GO" id="GO:0005886">
    <property type="term" value="C:plasma membrane"/>
    <property type="evidence" value="ECO:0007669"/>
    <property type="project" value="UniProtKB-SubCell"/>
</dbReference>
<dbReference type="NCBIfam" id="NF009290">
    <property type="entry name" value="PRK12650.1"/>
    <property type="match status" value="1"/>
</dbReference>
<feature type="transmembrane region" description="Helical" evidence="11">
    <location>
        <begin position="781"/>
        <end position="799"/>
    </location>
</feature>
<feature type="transmembrane region" description="Helical" evidence="11">
    <location>
        <begin position="105"/>
        <end position="131"/>
    </location>
</feature>
<keyword evidence="2" id="KW-0813">Transport</keyword>
<evidence type="ECO:0000313" key="17">
    <source>
        <dbReference type="EMBL" id="ACV09556.1"/>
    </source>
</evidence>
<feature type="transmembrane region" description="Helical" evidence="11">
    <location>
        <begin position="152"/>
        <end position="177"/>
    </location>
</feature>
<evidence type="ECO:0000259" key="12">
    <source>
        <dbReference type="Pfam" id="PF00361"/>
    </source>
</evidence>
<dbReference type="EMBL" id="CP001706">
    <property type="protein sequence ID" value="ACV09556.1"/>
    <property type="molecule type" value="Genomic_DNA"/>
</dbReference>
<dbReference type="PANTHER" id="PTHR43373:SF1">
    <property type="entry name" value="NA(+)_H(+) ANTIPORTER SUBUNIT A"/>
    <property type="match status" value="1"/>
</dbReference>
<dbReference type="RefSeq" id="WP_015772184.1">
    <property type="nucleotide sequence ID" value="NC_013174.1"/>
</dbReference>
<organism evidence="17 18">
    <name type="scientific">Jonesia denitrificans (strain ATCC 14870 / DSM 20603 / BCRC 15368 / CIP 55.134 / JCM 11481 / NBRC 15587 / NCTC 10816 / Prevot 55134)</name>
    <name type="common">Listeria denitrificans</name>
    <dbReference type="NCBI Taxonomy" id="471856"/>
    <lineage>
        <taxon>Bacteria</taxon>
        <taxon>Bacillati</taxon>
        <taxon>Actinomycetota</taxon>
        <taxon>Actinomycetes</taxon>
        <taxon>Micrococcales</taxon>
        <taxon>Jonesiaceae</taxon>
        <taxon>Jonesia</taxon>
    </lineage>
</organism>
<feature type="transmembrane region" description="Helical" evidence="11">
    <location>
        <begin position="484"/>
        <end position="509"/>
    </location>
</feature>
<feature type="domain" description="Na+/H+ antiporter MnhB subunit-related protein" evidence="14">
    <location>
        <begin position="778"/>
        <end position="893"/>
    </location>
</feature>
<feature type="domain" description="MrpA C-terminal/MbhE" evidence="16">
    <location>
        <begin position="670"/>
        <end position="754"/>
    </location>
</feature>
<evidence type="ECO:0000256" key="9">
    <source>
        <dbReference type="RuleBase" id="RU000320"/>
    </source>
</evidence>
<dbReference type="KEGG" id="jde:Jden_1913"/>
<feature type="transmembrane region" description="Helical" evidence="11">
    <location>
        <begin position="672"/>
        <end position="692"/>
    </location>
</feature>
<dbReference type="eggNOG" id="COG1009">
    <property type="taxonomic scope" value="Bacteria"/>
</dbReference>
<keyword evidence="8 11" id="KW-0472">Membrane</keyword>
<dbReference type="eggNOG" id="COG2111">
    <property type="taxonomic scope" value="Bacteria"/>
</dbReference>
<dbReference type="InterPro" id="IPR050616">
    <property type="entry name" value="CPA3_Na-H_Antiporter_A"/>
</dbReference>
<keyword evidence="4" id="KW-1003">Cell membrane</keyword>
<feature type="transmembrane region" description="Helical" evidence="11">
    <location>
        <begin position="556"/>
        <end position="574"/>
    </location>
</feature>
<feature type="transmembrane region" description="Helical" evidence="11">
    <location>
        <begin position="399"/>
        <end position="420"/>
    </location>
</feature>
<evidence type="ECO:0000256" key="1">
    <source>
        <dbReference type="ARBA" id="ARBA00004651"/>
    </source>
</evidence>
<feature type="transmembrane region" description="Helical" evidence="11">
    <location>
        <begin position="227"/>
        <end position="250"/>
    </location>
</feature>
<dbReference type="GO" id="GO:0015297">
    <property type="term" value="F:antiporter activity"/>
    <property type="evidence" value="ECO:0007669"/>
    <property type="project" value="UniProtKB-KW"/>
</dbReference>
<feature type="region of interest" description="Disordered" evidence="10">
    <location>
        <begin position="916"/>
        <end position="935"/>
    </location>
</feature>
<reference evidence="17 18" key="1">
    <citation type="journal article" date="2009" name="Stand. Genomic Sci.">
        <title>Complete genome sequence of Jonesia denitrificans type strain (Prevot 55134).</title>
        <authorList>
            <person name="Pukall R."/>
            <person name="Gehrich-Schroter G."/>
            <person name="Lapidus A."/>
            <person name="Nolan M."/>
            <person name="Glavina Del Rio T."/>
            <person name="Lucas S."/>
            <person name="Chen F."/>
            <person name="Tice H."/>
            <person name="Pitluck S."/>
            <person name="Cheng J.F."/>
            <person name="Copeland A."/>
            <person name="Saunders E."/>
            <person name="Brettin T."/>
            <person name="Detter J.C."/>
            <person name="Bruce D."/>
            <person name="Goodwin L."/>
            <person name="Pati A."/>
            <person name="Ivanova N."/>
            <person name="Mavromatis K."/>
            <person name="Ovchinnikova G."/>
            <person name="Chen A."/>
            <person name="Palaniappan K."/>
            <person name="Land M."/>
            <person name="Hauser L."/>
            <person name="Chang Y.J."/>
            <person name="Jeffries C.D."/>
            <person name="Chain P."/>
            <person name="Goker M."/>
            <person name="Bristow J."/>
            <person name="Eisen J.A."/>
            <person name="Markowitz V."/>
            <person name="Hugenholtz P."/>
            <person name="Kyrpides N.C."/>
            <person name="Klenk H.P."/>
            <person name="Han C."/>
        </authorList>
    </citation>
    <scope>NUCLEOTIDE SEQUENCE [LARGE SCALE GENOMIC DNA]</scope>
    <source>
        <strain evidence="18">ATCC 14870 / DSM 20603 / BCRC 15368 / CIP 55.134 / JCM 11481 / NBRC 15587 / NCTC 10816 / Prevot 55134</strain>
    </source>
</reference>
<dbReference type="InterPro" id="IPR025383">
    <property type="entry name" value="MrpA_C/MbhD"/>
</dbReference>
<evidence type="ECO:0000259" key="13">
    <source>
        <dbReference type="Pfam" id="PF00662"/>
    </source>
</evidence>
<keyword evidence="7" id="KW-0406">Ion transport</keyword>
<evidence type="ECO:0000256" key="4">
    <source>
        <dbReference type="ARBA" id="ARBA00022475"/>
    </source>
</evidence>
<evidence type="ECO:0000256" key="7">
    <source>
        <dbReference type="ARBA" id="ARBA00023065"/>
    </source>
</evidence>
<dbReference type="HOGENOM" id="CLU_007100_2_0_11"/>
<dbReference type="InterPro" id="IPR046806">
    <property type="entry name" value="MrpA_C/MbhE"/>
</dbReference>
<dbReference type="PRINTS" id="PR01434">
    <property type="entry name" value="NADHDHGNASE5"/>
</dbReference>
<feature type="transmembrane region" description="Helical" evidence="11">
    <location>
        <begin position="26"/>
        <end position="52"/>
    </location>
</feature>
<feature type="transmembrane region" description="Helical" evidence="11">
    <location>
        <begin position="360"/>
        <end position="379"/>
    </location>
</feature>
<keyword evidence="18" id="KW-1185">Reference proteome</keyword>
<proteinExistence type="predicted"/>
<evidence type="ECO:0000256" key="6">
    <source>
        <dbReference type="ARBA" id="ARBA00022989"/>
    </source>
</evidence>
<dbReference type="InterPro" id="IPR001750">
    <property type="entry name" value="ND/Mrp_TM"/>
</dbReference>
<evidence type="ECO:0000256" key="11">
    <source>
        <dbReference type="SAM" id="Phobius"/>
    </source>
</evidence>
<dbReference type="Pfam" id="PF00662">
    <property type="entry name" value="Proton_antipo_N"/>
    <property type="match status" value="1"/>
</dbReference>
<evidence type="ECO:0000259" key="14">
    <source>
        <dbReference type="Pfam" id="PF04039"/>
    </source>
</evidence>
<dbReference type="Pfam" id="PF04039">
    <property type="entry name" value="MnhB"/>
    <property type="match status" value="1"/>
</dbReference>
<name>C7QZZ8_JONDD</name>
<dbReference type="Gene3D" id="1.20.120.1200">
    <property type="entry name" value="NADH-ubiquinone/plastoquinone oxidoreductase chain 6, subunit NuoJ"/>
    <property type="match status" value="1"/>
</dbReference>
<feature type="domain" description="NADH-Ubiquinone oxidoreductase (complex I) chain 5 N-terminal" evidence="13">
    <location>
        <begin position="59"/>
        <end position="97"/>
    </location>
</feature>
<dbReference type="GO" id="GO:0006811">
    <property type="term" value="P:monoatomic ion transport"/>
    <property type="evidence" value="ECO:0007669"/>
    <property type="project" value="UniProtKB-KW"/>
</dbReference>
<dbReference type="STRING" id="471856.Jden_1913"/>
<evidence type="ECO:0000256" key="3">
    <source>
        <dbReference type="ARBA" id="ARBA00022449"/>
    </source>
</evidence>
<feature type="transmembrane region" description="Helical" evidence="11">
    <location>
        <begin position="732"/>
        <end position="750"/>
    </location>
</feature>
<sequence>MLLACLLTLLLTSVAAAPLGRWLGRSAGYVLAVPLLGVAVLLTAAVVDAGVVTQSVAWMPTLDVHLAMRADGLSLLFALLVTVVGAAVLVYSARYLGAGKQSSFYVLMTAFAAAMLALVLADDVVVLFVAWEATTFCSFFLIARSGTHAQEPALRTLLVTVFGGLLLLAGVITMAVATGTTQLSAIITATVWADNPTLTTVVAVLIAVAAFTKSAQFPFQAWLPDSMVAITPVSTYLHAAAMVKAGIYLLLRFSPLFHGVTIWHILLITCGVITAVIGATAALRRFDLKELLAYSTISQLGFLVAVIGVGTTYALTAAVIHTLAHALFKAALFMFVGVLDHEAGTRDIRELSRLRLTMPVTKAAITLAALSMAGVPPLLGFVSKETLFTAFPETPGPAWTGVLVTAVMALAAIFTFVYCGRIVFGTFTGDGSRGTIREASPLLWGAPTLLAAAGLALGVAPFVLDPLASSAVTAASRSDVHTHLALWHGVNTALVISLVIIGVGTALVVNRVRLEPVVARLRFPFSALDIIDATRAGIITAGTRIGKFSGTTSPRLHLGIPAVVITGMAAYGLTEVGSLPPVIGSTSRPFDWVLVVLILAGTIATVRSRTRIAAIVVTGVVGFSMTLWFFTLGAADVALTQLLVEILTLCVMVLLLRRLPRRFSTDAPRRRIPAIIIAVGAGLATVVAVWALTGRRELSAAAEYYLTQGEETTGGANIVNTILVDFRALDTLGELSVLGVAGVAIATLLYSRKPIPIHSADLDEHSPLADSRRNTVFVRSLSRVLGPLVVLMSLLLLLRGHQEPGGGFIAALIGGAGFTLLYLAAPSDTAARVRLPFLKLIGAGIVTGVGTGLIGYAKGSFLTPIHMEIFGWHTTTALVFDLGVYLSVIGVILAALNLLGRQHRVSQQLAWHDPDDPGFVHDDTSTHDTEEVTTR</sequence>
<evidence type="ECO:0000313" key="18">
    <source>
        <dbReference type="Proteomes" id="UP000000628"/>
    </source>
</evidence>
<dbReference type="OrthoDB" id="9811798at2"/>
<feature type="domain" description="NADH:quinone oxidoreductase/Mrp antiporter transmembrane" evidence="12">
    <location>
        <begin position="121"/>
        <end position="392"/>
    </location>
</feature>